<keyword evidence="4" id="KW-1185">Reference proteome</keyword>
<proteinExistence type="predicted"/>
<dbReference type="AlphaFoldDB" id="A0A9P6PMY8"/>
<keyword evidence="1" id="KW-0175">Coiled coil</keyword>
<evidence type="ECO:0000313" key="4">
    <source>
        <dbReference type="Proteomes" id="UP000726737"/>
    </source>
</evidence>
<feature type="region of interest" description="Disordered" evidence="2">
    <location>
        <begin position="126"/>
        <end position="145"/>
    </location>
</feature>
<accession>A0A9P6PMY8</accession>
<sequence>MDYAQSTPAPLILPRRLSLNGGKQKYRYYNRQSSPSPSSTENDPDLTHYYYYPATTFPPRQHQQTNDPRVKPSLSSSNPNPPPIFSFGSEQAQDGFTSVATTFGDPNATLTTVNTYKGPSNAMIRSQTSRRHSVSNGSPWTTVPPRHALHMPVMKIDPTIWRSEQHQREIYRLMHEGREMEIMKRRGVRSVMDTTEEEEDELSMPGIVQTVDPTKTLEDREKVRQEWARVVEEQTRDYERLLQQVATADAAAHEARRRNSWSSQLDQQQVQFKTPGQVLHPVMPMTQQQQQRFPDQPPAPGQQLGQGRAITATATTTGAPLTNPVNWSASAVYPNTHAYLTVDTRRPSFTEYRG</sequence>
<name>A0A9P6PMY8_9FUNG</name>
<comment type="caution">
    <text evidence="3">The sequence shown here is derived from an EMBL/GenBank/DDBJ whole genome shotgun (WGS) entry which is preliminary data.</text>
</comment>
<reference evidence="3" key="1">
    <citation type="journal article" date="2020" name="Fungal Divers.">
        <title>Resolving the Mortierellaceae phylogeny through synthesis of multi-gene phylogenetics and phylogenomics.</title>
        <authorList>
            <person name="Vandepol N."/>
            <person name="Liber J."/>
            <person name="Desiro A."/>
            <person name="Na H."/>
            <person name="Kennedy M."/>
            <person name="Barry K."/>
            <person name="Grigoriev I.V."/>
            <person name="Miller A.N."/>
            <person name="O'Donnell K."/>
            <person name="Stajich J.E."/>
            <person name="Bonito G."/>
        </authorList>
    </citation>
    <scope>NUCLEOTIDE SEQUENCE</scope>
    <source>
        <strain evidence="3">KOD948</strain>
    </source>
</reference>
<organism evidence="3 4">
    <name type="scientific">Mortierella polycephala</name>
    <dbReference type="NCBI Taxonomy" id="41804"/>
    <lineage>
        <taxon>Eukaryota</taxon>
        <taxon>Fungi</taxon>
        <taxon>Fungi incertae sedis</taxon>
        <taxon>Mucoromycota</taxon>
        <taxon>Mortierellomycotina</taxon>
        <taxon>Mortierellomycetes</taxon>
        <taxon>Mortierellales</taxon>
        <taxon>Mortierellaceae</taxon>
        <taxon>Mortierella</taxon>
    </lineage>
</organism>
<feature type="compositionally biased region" description="Polar residues" evidence="2">
    <location>
        <begin position="30"/>
        <end position="41"/>
    </location>
</feature>
<feature type="region of interest" description="Disordered" evidence="2">
    <location>
        <begin position="27"/>
        <end position="90"/>
    </location>
</feature>
<evidence type="ECO:0000313" key="3">
    <source>
        <dbReference type="EMBL" id="KAG0248507.1"/>
    </source>
</evidence>
<protein>
    <submittedName>
        <fullName evidence="3">Uncharacterized protein</fullName>
    </submittedName>
</protein>
<feature type="region of interest" description="Disordered" evidence="2">
    <location>
        <begin position="287"/>
        <end position="307"/>
    </location>
</feature>
<evidence type="ECO:0000256" key="2">
    <source>
        <dbReference type="SAM" id="MobiDB-lite"/>
    </source>
</evidence>
<gene>
    <name evidence="3" type="ORF">BG011_010209</name>
</gene>
<feature type="coiled-coil region" evidence="1">
    <location>
        <begin position="224"/>
        <end position="258"/>
    </location>
</feature>
<dbReference type="Proteomes" id="UP000726737">
    <property type="component" value="Unassembled WGS sequence"/>
</dbReference>
<dbReference type="OrthoDB" id="2442149at2759"/>
<dbReference type="EMBL" id="JAAAJA010000980">
    <property type="protein sequence ID" value="KAG0248507.1"/>
    <property type="molecule type" value="Genomic_DNA"/>
</dbReference>
<evidence type="ECO:0000256" key="1">
    <source>
        <dbReference type="SAM" id="Coils"/>
    </source>
</evidence>